<evidence type="ECO:0000256" key="5">
    <source>
        <dbReference type="ARBA" id="ARBA00023251"/>
    </source>
</evidence>
<dbReference type="EMBL" id="DXBY01000080">
    <property type="protein sequence ID" value="HIZ35135.1"/>
    <property type="molecule type" value="Genomic_DNA"/>
</dbReference>
<organism evidence="8 9">
    <name type="scientific">Candidatus Ruania gallistercoris</name>
    <dbReference type="NCBI Taxonomy" id="2838746"/>
    <lineage>
        <taxon>Bacteria</taxon>
        <taxon>Bacillati</taxon>
        <taxon>Actinomycetota</taxon>
        <taxon>Actinomycetes</taxon>
        <taxon>Micrococcales</taxon>
        <taxon>Ruaniaceae</taxon>
        <taxon>Ruania</taxon>
    </lineage>
</organism>
<dbReference type="GO" id="GO:0046677">
    <property type="term" value="P:response to antibiotic"/>
    <property type="evidence" value="ECO:0007669"/>
    <property type="project" value="UniProtKB-KW"/>
</dbReference>
<evidence type="ECO:0000256" key="6">
    <source>
        <dbReference type="RuleBase" id="RU361157"/>
    </source>
</evidence>
<dbReference type="AlphaFoldDB" id="A0A9D2J314"/>
<dbReference type="InterPro" id="IPR047817">
    <property type="entry name" value="ABC2_TM_bact-type"/>
</dbReference>
<reference evidence="8" key="1">
    <citation type="journal article" date="2021" name="PeerJ">
        <title>Extensive microbial diversity within the chicken gut microbiome revealed by metagenomics and culture.</title>
        <authorList>
            <person name="Gilroy R."/>
            <person name="Ravi A."/>
            <person name="Getino M."/>
            <person name="Pursley I."/>
            <person name="Horton D.L."/>
            <person name="Alikhan N.F."/>
            <person name="Baker D."/>
            <person name="Gharbi K."/>
            <person name="Hall N."/>
            <person name="Watson M."/>
            <person name="Adriaenssens E.M."/>
            <person name="Foster-Nyarko E."/>
            <person name="Jarju S."/>
            <person name="Secka A."/>
            <person name="Antonio M."/>
            <person name="Oren A."/>
            <person name="Chaudhuri R.R."/>
            <person name="La Ragione R."/>
            <person name="Hildebrand F."/>
            <person name="Pallen M.J."/>
        </authorList>
    </citation>
    <scope>NUCLEOTIDE SEQUENCE</scope>
    <source>
        <strain evidence="8">ChiGjej4B4-7305</strain>
    </source>
</reference>
<dbReference type="PIRSF" id="PIRSF006648">
    <property type="entry name" value="DrrB"/>
    <property type="match status" value="1"/>
</dbReference>
<dbReference type="GO" id="GO:0140359">
    <property type="term" value="F:ABC-type transporter activity"/>
    <property type="evidence" value="ECO:0007669"/>
    <property type="project" value="InterPro"/>
</dbReference>
<dbReference type="Pfam" id="PF01061">
    <property type="entry name" value="ABC2_membrane"/>
    <property type="match status" value="1"/>
</dbReference>
<keyword evidence="6" id="KW-0813">Transport</keyword>
<evidence type="ECO:0000256" key="2">
    <source>
        <dbReference type="ARBA" id="ARBA00022692"/>
    </source>
</evidence>
<evidence type="ECO:0000256" key="4">
    <source>
        <dbReference type="ARBA" id="ARBA00023136"/>
    </source>
</evidence>
<feature type="domain" description="ABC transmembrane type-2" evidence="7">
    <location>
        <begin position="27"/>
        <end position="256"/>
    </location>
</feature>
<feature type="transmembrane region" description="Helical" evidence="6">
    <location>
        <begin position="26"/>
        <end position="47"/>
    </location>
</feature>
<comment type="caution">
    <text evidence="8">The sequence shown here is derived from an EMBL/GenBank/DDBJ whole genome shotgun (WGS) entry which is preliminary data.</text>
</comment>
<feature type="transmembrane region" description="Helical" evidence="6">
    <location>
        <begin position="67"/>
        <end position="90"/>
    </location>
</feature>
<feature type="transmembrane region" description="Helical" evidence="6">
    <location>
        <begin position="235"/>
        <end position="253"/>
    </location>
</feature>
<gene>
    <name evidence="8" type="ORF">H9815_05115</name>
</gene>
<dbReference type="InterPro" id="IPR000412">
    <property type="entry name" value="ABC_2_transport"/>
</dbReference>
<keyword evidence="3 6" id="KW-1133">Transmembrane helix</keyword>
<comment type="similarity">
    <text evidence="6">Belongs to the ABC-2 integral membrane protein family.</text>
</comment>
<evidence type="ECO:0000313" key="9">
    <source>
        <dbReference type="Proteomes" id="UP000824037"/>
    </source>
</evidence>
<evidence type="ECO:0000259" key="7">
    <source>
        <dbReference type="PROSITE" id="PS51012"/>
    </source>
</evidence>
<dbReference type="InterPro" id="IPR013525">
    <property type="entry name" value="ABC2_TM"/>
</dbReference>
<evidence type="ECO:0000313" key="8">
    <source>
        <dbReference type="EMBL" id="HIZ35135.1"/>
    </source>
</evidence>
<keyword evidence="2 6" id="KW-0812">Transmembrane</keyword>
<dbReference type="GO" id="GO:0043190">
    <property type="term" value="C:ATP-binding cassette (ABC) transporter complex"/>
    <property type="evidence" value="ECO:0007669"/>
    <property type="project" value="InterPro"/>
</dbReference>
<keyword evidence="5" id="KW-0046">Antibiotic resistance</keyword>
<accession>A0A9D2J314</accession>
<protein>
    <recommendedName>
        <fullName evidence="6">Transport permease protein</fullName>
    </recommendedName>
</protein>
<feature type="transmembrane region" description="Helical" evidence="6">
    <location>
        <begin position="180"/>
        <end position="196"/>
    </location>
</feature>
<dbReference type="InterPro" id="IPR052902">
    <property type="entry name" value="ABC-2_transporter"/>
</dbReference>
<dbReference type="PANTHER" id="PTHR43027:SF2">
    <property type="entry name" value="TRANSPORT PERMEASE PROTEIN"/>
    <property type="match status" value="1"/>
</dbReference>
<sequence length="256" mass="26507">MSTAAILPRGVAPLIRSEARLFTRDVGNVFFALAFPAIVLVGVGLLIPGMDEVMTDGPGAGLATVMVMVPPVLATAMATPALTTMPGIIAGYREQGVLTRLSTTPMRPSGVILAQLLIGVVSFLVATVLALLVGALVFDISMPTRPALVALALVLGAVAIFAIGMIIAARAQKASTAQGIAMLVFFPMLFFAGLWTPEPIMPDLAADIATWTPLGAAAQAISAGWLGGAMPWQQLAVLVGYSVLASVIAVRLFRWT</sequence>
<evidence type="ECO:0000256" key="1">
    <source>
        <dbReference type="ARBA" id="ARBA00004141"/>
    </source>
</evidence>
<reference evidence="8" key="2">
    <citation type="submission" date="2021-04" db="EMBL/GenBank/DDBJ databases">
        <authorList>
            <person name="Gilroy R."/>
        </authorList>
    </citation>
    <scope>NUCLEOTIDE SEQUENCE</scope>
    <source>
        <strain evidence="8">ChiGjej4B4-7305</strain>
    </source>
</reference>
<name>A0A9D2J314_9MICO</name>
<dbReference type="PROSITE" id="PS51012">
    <property type="entry name" value="ABC_TM2"/>
    <property type="match status" value="1"/>
</dbReference>
<comment type="subcellular location">
    <subcellularLocation>
        <location evidence="6">Cell membrane</location>
        <topology evidence="6">Multi-pass membrane protein</topology>
    </subcellularLocation>
    <subcellularLocation>
        <location evidence="1">Membrane</location>
        <topology evidence="1">Multi-pass membrane protein</topology>
    </subcellularLocation>
</comment>
<keyword evidence="6" id="KW-1003">Cell membrane</keyword>
<evidence type="ECO:0000256" key="3">
    <source>
        <dbReference type="ARBA" id="ARBA00022989"/>
    </source>
</evidence>
<feature type="transmembrane region" description="Helical" evidence="6">
    <location>
        <begin position="111"/>
        <end position="135"/>
    </location>
</feature>
<feature type="transmembrane region" description="Helical" evidence="6">
    <location>
        <begin position="147"/>
        <end position="168"/>
    </location>
</feature>
<dbReference type="Proteomes" id="UP000824037">
    <property type="component" value="Unassembled WGS sequence"/>
</dbReference>
<dbReference type="PANTHER" id="PTHR43027">
    <property type="entry name" value="DOXORUBICIN RESISTANCE ABC TRANSPORTER PERMEASE PROTEIN DRRC-RELATED"/>
    <property type="match status" value="1"/>
</dbReference>
<proteinExistence type="inferred from homology"/>
<keyword evidence="4 6" id="KW-0472">Membrane</keyword>